<evidence type="ECO:0000313" key="10">
    <source>
        <dbReference type="EMBL" id="MBM6923988.1"/>
    </source>
</evidence>
<dbReference type="Gene3D" id="3.30.565.10">
    <property type="entry name" value="Histidine kinase-like ATPase, C-terminal domain"/>
    <property type="match status" value="1"/>
</dbReference>
<keyword evidence="5" id="KW-0547">Nucleotide-binding</keyword>
<dbReference type="Pfam" id="PF02518">
    <property type="entry name" value="HATPase_c"/>
    <property type="match status" value="1"/>
</dbReference>
<keyword evidence="8" id="KW-0902">Two-component regulatory system</keyword>
<keyword evidence="7" id="KW-0067">ATP-binding</keyword>
<evidence type="ECO:0000313" key="11">
    <source>
        <dbReference type="Proteomes" id="UP000724149"/>
    </source>
</evidence>
<proteinExistence type="predicted"/>
<dbReference type="InterPro" id="IPR003594">
    <property type="entry name" value="HATPase_dom"/>
</dbReference>
<dbReference type="InterPro" id="IPR004358">
    <property type="entry name" value="Sig_transdc_His_kin-like_C"/>
</dbReference>
<gene>
    <name evidence="10" type="ORF">H9X81_09855</name>
</gene>
<dbReference type="RefSeq" id="WP_177502736.1">
    <property type="nucleotide sequence ID" value="NZ_JACSNR010000009.1"/>
</dbReference>
<organism evidence="10 11">
    <name type="scientific">Hydrogenoanaerobacterium saccharovorans</name>
    <dbReference type="NCBI Taxonomy" id="474960"/>
    <lineage>
        <taxon>Bacteria</taxon>
        <taxon>Bacillati</taxon>
        <taxon>Bacillota</taxon>
        <taxon>Clostridia</taxon>
        <taxon>Eubacteriales</taxon>
        <taxon>Oscillospiraceae</taxon>
        <taxon>Hydrogenoanaerobacterium</taxon>
    </lineage>
</organism>
<dbReference type="SMART" id="SM00387">
    <property type="entry name" value="HATPase_c"/>
    <property type="match status" value="1"/>
</dbReference>
<evidence type="ECO:0000256" key="6">
    <source>
        <dbReference type="ARBA" id="ARBA00022777"/>
    </source>
</evidence>
<dbReference type="Proteomes" id="UP000724149">
    <property type="component" value="Unassembled WGS sequence"/>
</dbReference>
<keyword evidence="6 10" id="KW-0418">Kinase</keyword>
<dbReference type="InterPro" id="IPR036890">
    <property type="entry name" value="HATPase_C_sf"/>
</dbReference>
<dbReference type="SUPFAM" id="SSF55874">
    <property type="entry name" value="ATPase domain of HSP90 chaperone/DNA topoisomerase II/histidine kinase"/>
    <property type="match status" value="1"/>
</dbReference>
<feature type="domain" description="Histidine kinase" evidence="9">
    <location>
        <begin position="1"/>
        <end position="107"/>
    </location>
</feature>
<reference evidence="10 11" key="1">
    <citation type="journal article" date="2021" name="Sci. Rep.">
        <title>The distribution of antibiotic resistance genes in chicken gut microbiota commensals.</title>
        <authorList>
            <person name="Juricova H."/>
            <person name="Matiasovicova J."/>
            <person name="Kubasova T."/>
            <person name="Cejkova D."/>
            <person name="Rychlik I."/>
        </authorList>
    </citation>
    <scope>NUCLEOTIDE SEQUENCE [LARGE SCALE GENOMIC DNA]</scope>
    <source>
        <strain evidence="10 11">An564</strain>
    </source>
</reference>
<dbReference type="EC" id="2.7.13.3" evidence="2"/>
<dbReference type="GO" id="GO:0016301">
    <property type="term" value="F:kinase activity"/>
    <property type="evidence" value="ECO:0007669"/>
    <property type="project" value="UniProtKB-KW"/>
</dbReference>
<comment type="catalytic activity">
    <reaction evidence="1">
        <text>ATP + protein L-histidine = ADP + protein N-phospho-L-histidine.</text>
        <dbReference type="EC" id="2.7.13.3"/>
    </reaction>
</comment>
<comment type="caution">
    <text evidence="10">The sequence shown here is derived from an EMBL/GenBank/DDBJ whole genome shotgun (WGS) entry which is preliminary data.</text>
</comment>
<sequence length="186" mass="20319">MEELSLHILDIVENSVSAGATLVEIRIEYRFGEKPWLTITVRDNGRGMSPEVAGRVSDPFYTTRTTRKVGLGTALFRQTAELAGGSFRVWSEPGKGTEVTAELNPLHLDAVPMGDLGGTYGVLVQTSPGVELVLHAVCDGREFTADTRQFREILGDVPLDTPEVIAFLTEFVRENFAEILRGSPLA</sequence>
<evidence type="ECO:0000256" key="2">
    <source>
        <dbReference type="ARBA" id="ARBA00012438"/>
    </source>
</evidence>
<keyword evidence="3" id="KW-0597">Phosphoprotein</keyword>
<dbReference type="PRINTS" id="PR00344">
    <property type="entry name" value="BCTRLSENSOR"/>
</dbReference>
<evidence type="ECO:0000256" key="5">
    <source>
        <dbReference type="ARBA" id="ARBA00022741"/>
    </source>
</evidence>
<evidence type="ECO:0000259" key="9">
    <source>
        <dbReference type="PROSITE" id="PS50109"/>
    </source>
</evidence>
<name>A0ABS2GQ87_9FIRM</name>
<dbReference type="EMBL" id="JACSNR010000009">
    <property type="protein sequence ID" value="MBM6923988.1"/>
    <property type="molecule type" value="Genomic_DNA"/>
</dbReference>
<evidence type="ECO:0000256" key="8">
    <source>
        <dbReference type="ARBA" id="ARBA00023012"/>
    </source>
</evidence>
<evidence type="ECO:0000256" key="3">
    <source>
        <dbReference type="ARBA" id="ARBA00022553"/>
    </source>
</evidence>
<dbReference type="PANTHER" id="PTHR43065:SF10">
    <property type="entry name" value="PEROXIDE STRESS-ACTIVATED HISTIDINE KINASE MAK3"/>
    <property type="match status" value="1"/>
</dbReference>
<keyword evidence="4" id="KW-0808">Transferase</keyword>
<dbReference type="InterPro" id="IPR005467">
    <property type="entry name" value="His_kinase_dom"/>
</dbReference>
<evidence type="ECO:0000256" key="7">
    <source>
        <dbReference type="ARBA" id="ARBA00022840"/>
    </source>
</evidence>
<keyword evidence="11" id="KW-1185">Reference proteome</keyword>
<dbReference type="PROSITE" id="PS50109">
    <property type="entry name" value="HIS_KIN"/>
    <property type="match status" value="1"/>
</dbReference>
<protein>
    <recommendedName>
        <fullName evidence="2">histidine kinase</fullName>
        <ecNumber evidence="2">2.7.13.3</ecNumber>
    </recommendedName>
</protein>
<dbReference type="PANTHER" id="PTHR43065">
    <property type="entry name" value="SENSOR HISTIDINE KINASE"/>
    <property type="match status" value="1"/>
</dbReference>
<dbReference type="CDD" id="cd00075">
    <property type="entry name" value="HATPase"/>
    <property type="match status" value="1"/>
</dbReference>
<evidence type="ECO:0000256" key="4">
    <source>
        <dbReference type="ARBA" id="ARBA00022679"/>
    </source>
</evidence>
<accession>A0ABS2GQ87</accession>
<evidence type="ECO:0000256" key="1">
    <source>
        <dbReference type="ARBA" id="ARBA00000085"/>
    </source>
</evidence>